<dbReference type="Proteomes" id="UP001652642">
    <property type="component" value="Chromosome 6"/>
</dbReference>
<sequence>MGGMRPTLKLVIHVWLVVLLGGFFDTCEAEPWCYDKPSCGPKTWASLGYCNGKKQSPINIITEKAVPDARLGPIHFVGYEDRLKPHLLKNTGHTSEVEMKPGATISGLGLPGTYNLKSFHFHWGTLNHRGSEHAINGLHYAMELHIVHVKSNLTLEEAKKDPEGIAVLAFFIKKSKNASAINAWKTLGDFMEAIPEKGDSVPLNGKFSLGGLLNVADVSTYYRYRGSLTTPGCNEAVIWTVFPEPIEMNQKTMKKFTNSLYVSTKRENRLLQKNYRPLQPLRNRKVFLFKEN</sequence>
<gene>
    <name evidence="7 8 9" type="primary">LOC110086415</name>
</gene>
<proteinExistence type="inferred from homology"/>
<reference evidence="7 8" key="1">
    <citation type="submission" date="2025-05" db="UniProtKB">
        <authorList>
            <consortium name="RefSeq"/>
        </authorList>
    </citation>
    <scope>IDENTIFICATION</scope>
</reference>
<keyword evidence="4" id="KW-0456">Lyase</keyword>
<evidence type="ECO:0000313" key="9">
    <source>
        <dbReference type="RefSeq" id="XP_072832974.1"/>
    </source>
</evidence>
<dbReference type="RefSeq" id="XP_072832974.1">
    <property type="nucleotide sequence ID" value="XM_072976873.1"/>
</dbReference>
<comment type="similarity">
    <text evidence="1 4">Belongs to the alpha-carbonic anhydrase family.</text>
</comment>
<dbReference type="GeneID" id="110086415"/>
<dbReference type="PANTHER" id="PTHR18952">
    <property type="entry name" value="CARBONIC ANHYDRASE"/>
    <property type="match status" value="1"/>
</dbReference>
<dbReference type="InterPro" id="IPR018338">
    <property type="entry name" value="Carbonic_anhydrase_a-class_CS"/>
</dbReference>
<evidence type="ECO:0000256" key="3">
    <source>
        <dbReference type="ARBA" id="ARBA00022833"/>
    </source>
</evidence>
<keyword evidence="3 4" id="KW-0862">Zinc</keyword>
<comment type="catalytic activity">
    <reaction evidence="4">
        <text>hydrogencarbonate + H(+) = CO2 + H2O</text>
        <dbReference type="Rhea" id="RHEA:10748"/>
        <dbReference type="ChEBI" id="CHEBI:15377"/>
        <dbReference type="ChEBI" id="CHEBI:15378"/>
        <dbReference type="ChEBI" id="CHEBI:16526"/>
        <dbReference type="ChEBI" id="CHEBI:17544"/>
        <dbReference type="EC" id="4.2.1.1"/>
    </reaction>
</comment>
<evidence type="ECO:0000313" key="6">
    <source>
        <dbReference type="Proteomes" id="UP001652642"/>
    </source>
</evidence>
<dbReference type="Pfam" id="PF00194">
    <property type="entry name" value="Carb_anhydrase"/>
    <property type="match status" value="1"/>
</dbReference>
<dbReference type="PROSITE" id="PS00162">
    <property type="entry name" value="ALPHA_CA_1"/>
    <property type="match status" value="1"/>
</dbReference>
<evidence type="ECO:0000256" key="1">
    <source>
        <dbReference type="ARBA" id="ARBA00010718"/>
    </source>
</evidence>
<comment type="cofactor">
    <cofactor evidence="4">
        <name>Zn(2+)</name>
        <dbReference type="ChEBI" id="CHEBI:29105"/>
    </cofactor>
</comment>
<feature type="signal peptide" evidence="4">
    <location>
        <begin position="1"/>
        <end position="29"/>
    </location>
</feature>
<feature type="domain" description="Alpha-carbonic anhydrase" evidence="5">
    <location>
        <begin position="30"/>
        <end position="290"/>
    </location>
</feature>
<evidence type="ECO:0000256" key="2">
    <source>
        <dbReference type="ARBA" id="ARBA00022723"/>
    </source>
</evidence>
<dbReference type="InterPro" id="IPR001148">
    <property type="entry name" value="CA_dom"/>
</dbReference>
<dbReference type="EC" id="4.2.1.1" evidence="4"/>
<keyword evidence="2 4" id="KW-0479">Metal-binding</keyword>
<comment type="function">
    <text evidence="4">Reversible hydration of carbon dioxide.</text>
</comment>
<dbReference type="InterPro" id="IPR036398">
    <property type="entry name" value="CA_dom_sf"/>
</dbReference>
<dbReference type="PROSITE" id="PS51144">
    <property type="entry name" value="ALPHA_CA_2"/>
    <property type="match status" value="1"/>
</dbReference>
<dbReference type="RefSeq" id="XP_072832973.1">
    <property type="nucleotide sequence ID" value="XM_072976872.1"/>
</dbReference>
<dbReference type="SMART" id="SM01057">
    <property type="entry name" value="Carb_anhydrase"/>
    <property type="match status" value="1"/>
</dbReference>
<evidence type="ECO:0000259" key="5">
    <source>
        <dbReference type="PROSITE" id="PS51144"/>
    </source>
</evidence>
<name>A0ABM5EIJ4_9SAUR</name>
<organism evidence="6 9">
    <name type="scientific">Pogona vitticeps</name>
    <name type="common">central bearded dragon</name>
    <dbReference type="NCBI Taxonomy" id="103695"/>
    <lineage>
        <taxon>Eukaryota</taxon>
        <taxon>Metazoa</taxon>
        <taxon>Chordata</taxon>
        <taxon>Craniata</taxon>
        <taxon>Vertebrata</taxon>
        <taxon>Euteleostomi</taxon>
        <taxon>Lepidosauria</taxon>
        <taxon>Squamata</taxon>
        <taxon>Bifurcata</taxon>
        <taxon>Unidentata</taxon>
        <taxon>Episquamata</taxon>
        <taxon>Toxicofera</taxon>
        <taxon>Iguania</taxon>
        <taxon>Acrodonta</taxon>
        <taxon>Agamidae</taxon>
        <taxon>Amphibolurinae</taxon>
        <taxon>Pogona</taxon>
    </lineage>
</organism>
<protein>
    <recommendedName>
        <fullName evidence="4">Carbonic anhydrase</fullName>
        <ecNumber evidence="4">4.2.1.1</ecNumber>
    </recommendedName>
</protein>
<evidence type="ECO:0000256" key="4">
    <source>
        <dbReference type="RuleBase" id="RU367011"/>
    </source>
</evidence>
<evidence type="ECO:0000313" key="8">
    <source>
        <dbReference type="RefSeq" id="XP_072832973.1"/>
    </source>
</evidence>
<dbReference type="PANTHER" id="PTHR18952:SF200">
    <property type="entry name" value="CARBONIC ANHYDRASE"/>
    <property type="match status" value="1"/>
</dbReference>
<dbReference type="Gene3D" id="3.10.200.10">
    <property type="entry name" value="Alpha carbonic anhydrase"/>
    <property type="match status" value="1"/>
</dbReference>
<dbReference type="InterPro" id="IPR023561">
    <property type="entry name" value="Carbonic_anhydrase_a-class"/>
</dbReference>
<evidence type="ECO:0000313" key="7">
    <source>
        <dbReference type="RefSeq" id="XP_072832972.1"/>
    </source>
</evidence>
<feature type="chain" id="PRO_5044948820" description="Carbonic anhydrase" evidence="4">
    <location>
        <begin position="30"/>
        <end position="292"/>
    </location>
</feature>
<dbReference type="SUPFAM" id="SSF51069">
    <property type="entry name" value="Carbonic anhydrase"/>
    <property type="match status" value="1"/>
</dbReference>
<keyword evidence="6" id="KW-1185">Reference proteome</keyword>
<accession>A0ABM5EIJ4</accession>
<keyword evidence="4" id="KW-0732">Signal</keyword>
<dbReference type="RefSeq" id="XP_072832972.1">
    <property type="nucleotide sequence ID" value="XM_072976871.1"/>
</dbReference>